<evidence type="ECO:0000259" key="1">
    <source>
        <dbReference type="Pfam" id="PF06283"/>
    </source>
</evidence>
<accession>A0A919XSL8</accession>
<sequence length="242" mass="27432">MSSINVTVWNEFQHEKNNERVKAIYPEGIHATIASFLNAEEGISARTAVLDEPEHGLTEAVLRETDVLIWWGHVAHEDVADEIVERVRQRVLEGMGLIVLHSGHASKIFRALMGTNTDSLKWRDDGEKERVWVIEAAHPIAAGLGEYFEIPKEEMYGERFEIPAPDELVFISWFEGGEVFRSGCCYKRGLGKVFYFRPGHETFPVYHQAEVQRVIMNGVRWAVKGEGAKATYGRVAPLEPVR</sequence>
<dbReference type="InterPro" id="IPR029010">
    <property type="entry name" value="ThuA-like"/>
</dbReference>
<gene>
    <name evidence="2" type="ORF">J41TS12_25270</name>
</gene>
<evidence type="ECO:0000313" key="3">
    <source>
        <dbReference type="Proteomes" id="UP000681162"/>
    </source>
</evidence>
<keyword evidence="3" id="KW-1185">Reference proteome</keyword>
<feature type="domain" description="ThuA-like" evidence="1">
    <location>
        <begin position="5"/>
        <end position="222"/>
    </location>
</feature>
<dbReference type="Pfam" id="PF06283">
    <property type="entry name" value="ThuA"/>
    <property type="match status" value="1"/>
</dbReference>
<reference evidence="2 3" key="1">
    <citation type="submission" date="2021-03" db="EMBL/GenBank/DDBJ databases">
        <title>Antimicrobial resistance genes in bacteria isolated from Japanese honey, and their potential for conferring macrolide and lincosamide resistance in the American foulbrood pathogen Paenibacillus larvae.</title>
        <authorList>
            <person name="Okamoto M."/>
            <person name="Kumagai M."/>
            <person name="Kanamori H."/>
            <person name="Takamatsu D."/>
        </authorList>
    </citation>
    <scope>NUCLEOTIDE SEQUENCE [LARGE SCALE GENOMIC DNA]</scope>
    <source>
        <strain evidence="2 3">J41TS12</strain>
    </source>
</reference>
<comment type="caution">
    <text evidence="2">The sequence shown here is derived from an EMBL/GenBank/DDBJ whole genome shotgun (WGS) entry which is preliminary data.</text>
</comment>
<organism evidence="2 3">
    <name type="scientific">Paenibacillus antibioticophila</name>
    <dbReference type="NCBI Taxonomy" id="1274374"/>
    <lineage>
        <taxon>Bacteria</taxon>
        <taxon>Bacillati</taxon>
        <taxon>Bacillota</taxon>
        <taxon>Bacilli</taxon>
        <taxon>Bacillales</taxon>
        <taxon>Paenibacillaceae</taxon>
        <taxon>Paenibacillus</taxon>
    </lineage>
</organism>
<dbReference type="RefSeq" id="WP_212939914.1">
    <property type="nucleotide sequence ID" value="NZ_BORR01000008.1"/>
</dbReference>
<evidence type="ECO:0000313" key="2">
    <source>
        <dbReference type="EMBL" id="GIO37666.1"/>
    </source>
</evidence>
<dbReference type="SUPFAM" id="SSF52317">
    <property type="entry name" value="Class I glutamine amidotransferase-like"/>
    <property type="match status" value="1"/>
</dbReference>
<dbReference type="InterPro" id="IPR029062">
    <property type="entry name" value="Class_I_gatase-like"/>
</dbReference>
<dbReference type="AlphaFoldDB" id="A0A919XSL8"/>
<dbReference type="InterPro" id="IPR009381">
    <property type="entry name" value="Trehalose_catabolism_ThuA_prok"/>
</dbReference>
<protein>
    <submittedName>
        <fullName evidence="2">Trehalose utilization protein ThuA</fullName>
    </submittedName>
</protein>
<dbReference type="Proteomes" id="UP000681162">
    <property type="component" value="Unassembled WGS sequence"/>
</dbReference>
<dbReference type="Gene3D" id="3.40.50.880">
    <property type="match status" value="1"/>
</dbReference>
<dbReference type="PIRSF" id="PIRSF030013">
    <property type="entry name" value="ThuA"/>
    <property type="match status" value="1"/>
</dbReference>
<dbReference type="EMBL" id="BORR01000008">
    <property type="protein sequence ID" value="GIO37666.1"/>
    <property type="molecule type" value="Genomic_DNA"/>
</dbReference>
<name>A0A919XSL8_9BACL</name>
<proteinExistence type="predicted"/>